<protein>
    <submittedName>
        <fullName evidence="1">Uncharacterized protein</fullName>
    </submittedName>
</protein>
<dbReference type="InterPro" id="IPR015915">
    <property type="entry name" value="Kelch-typ_b-propeller"/>
</dbReference>
<dbReference type="Gene3D" id="2.120.10.80">
    <property type="entry name" value="Kelch-type beta propeller"/>
    <property type="match status" value="1"/>
</dbReference>
<keyword evidence="2" id="KW-1185">Reference proteome</keyword>
<name>X6LFN2_RETFI</name>
<gene>
    <name evidence="1" type="ORF">RFI_36637</name>
</gene>
<dbReference type="Pfam" id="PF01344">
    <property type="entry name" value="Kelch_1"/>
    <property type="match status" value="1"/>
</dbReference>
<dbReference type="EMBL" id="ASPP01040018">
    <property type="protein sequence ID" value="ETO00803.1"/>
    <property type="molecule type" value="Genomic_DNA"/>
</dbReference>
<dbReference type="AlphaFoldDB" id="X6LFN2"/>
<sequence length="100" mass="11798">NKTFHYQTLPICPAFDDFKCYSFVYLYDFIFLFGGYNGSQKTKNVYKYSMKEKTWNECKFTFPMEISHSFAILSDDHTNVHIIGGWNAKNETQKMHVSVN</sequence>
<dbReference type="Proteomes" id="UP000023152">
    <property type="component" value="Unassembled WGS sequence"/>
</dbReference>
<feature type="non-terminal residue" evidence="1">
    <location>
        <position position="100"/>
    </location>
</feature>
<feature type="non-terminal residue" evidence="1">
    <location>
        <position position="1"/>
    </location>
</feature>
<proteinExistence type="predicted"/>
<reference evidence="1 2" key="1">
    <citation type="journal article" date="2013" name="Curr. Biol.">
        <title>The Genome of the Foraminiferan Reticulomyxa filosa.</title>
        <authorList>
            <person name="Glockner G."/>
            <person name="Hulsmann N."/>
            <person name="Schleicher M."/>
            <person name="Noegel A.A."/>
            <person name="Eichinger L."/>
            <person name="Gallinger C."/>
            <person name="Pawlowski J."/>
            <person name="Sierra R."/>
            <person name="Euteneuer U."/>
            <person name="Pillet L."/>
            <person name="Moustafa A."/>
            <person name="Platzer M."/>
            <person name="Groth M."/>
            <person name="Szafranski K."/>
            <person name="Schliwa M."/>
        </authorList>
    </citation>
    <scope>NUCLEOTIDE SEQUENCE [LARGE SCALE GENOMIC DNA]</scope>
</reference>
<dbReference type="InterPro" id="IPR006652">
    <property type="entry name" value="Kelch_1"/>
</dbReference>
<evidence type="ECO:0000313" key="2">
    <source>
        <dbReference type="Proteomes" id="UP000023152"/>
    </source>
</evidence>
<comment type="caution">
    <text evidence="1">The sequence shown here is derived from an EMBL/GenBank/DDBJ whole genome shotgun (WGS) entry which is preliminary data.</text>
</comment>
<accession>X6LFN2</accession>
<organism evidence="1 2">
    <name type="scientific">Reticulomyxa filosa</name>
    <dbReference type="NCBI Taxonomy" id="46433"/>
    <lineage>
        <taxon>Eukaryota</taxon>
        <taxon>Sar</taxon>
        <taxon>Rhizaria</taxon>
        <taxon>Retaria</taxon>
        <taxon>Foraminifera</taxon>
        <taxon>Monothalamids</taxon>
        <taxon>Reticulomyxidae</taxon>
        <taxon>Reticulomyxa</taxon>
    </lineage>
</organism>
<dbReference type="OrthoDB" id="10251809at2759"/>
<evidence type="ECO:0000313" key="1">
    <source>
        <dbReference type="EMBL" id="ETO00803.1"/>
    </source>
</evidence>
<dbReference type="SUPFAM" id="SSF117281">
    <property type="entry name" value="Kelch motif"/>
    <property type="match status" value="1"/>
</dbReference>